<dbReference type="EMBL" id="LAZR01034168">
    <property type="protein sequence ID" value="KKL46064.1"/>
    <property type="molecule type" value="Genomic_DNA"/>
</dbReference>
<sequence>MKKNKKTQGKKNRAAGARFELKVRKDLEKKGWVVSKWMNNVKFEYELSTGKVLDFDSLMKHGEKEIGKNLKVKDKTKLIPAKHKFRGPGIPMAIGTGFPDF</sequence>
<protein>
    <submittedName>
        <fullName evidence="1">Uncharacterized protein</fullName>
    </submittedName>
</protein>
<proteinExistence type="predicted"/>
<comment type="caution">
    <text evidence="1">The sequence shown here is derived from an EMBL/GenBank/DDBJ whole genome shotgun (WGS) entry which is preliminary data.</text>
</comment>
<accession>A0A0F9CAE2</accession>
<gene>
    <name evidence="1" type="ORF">LCGC14_2349310</name>
</gene>
<feature type="non-terminal residue" evidence="1">
    <location>
        <position position="101"/>
    </location>
</feature>
<evidence type="ECO:0000313" key="1">
    <source>
        <dbReference type="EMBL" id="KKL46064.1"/>
    </source>
</evidence>
<name>A0A0F9CAE2_9ZZZZ</name>
<dbReference type="AlphaFoldDB" id="A0A0F9CAE2"/>
<organism evidence="1">
    <name type="scientific">marine sediment metagenome</name>
    <dbReference type="NCBI Taxonomy" id="412755"/>
    <lineage>
        <taxon>unclassified sequences</taxon>
        <taxon>metagenomes</taxon>
        <taxon>ecological metagenomes</taxon>
    </lineage>
</organism>
<reference evidence="1" key="1">
    <citation type="journal article" date="2015" name="Nature">
        <title>Complex archaea that bridge the gap between prokaryotes and eukaryotes.</title>
        <authorList>
            <person name="Spang A."/>
            <person name="Saw J.H."/>
            <person name="Jorgensen S.L."/>
            <person name="Zaremba-Niedzwiedzka K."/>
            <person name="Martijn J."/>
            <person name="Lind A.E."/>
            <person name="van Eijk R."/>
            <person name="Schleper C."/>
            <person name="Guy L."/>
            <person name="Ettema T.J."/>
        </authorList>
    </citation>
    <scope>NUCLEOTIDE SEQUENCE</scope>
</reference>